<accession>A0AAN5CPT4</accession>
<sequence>YTFQKEIDYVNMDEAAEFHTLDLPSGLIREWEFSVALGDRVTVSLPMGTGELFVLNFVPQLMGVEPLLSWLFDRSDRSFLSHSSPVYHRIIRRMELPHLSWRSNG</sequence>
<protein>
    <submittedName>
        <fullName evidence="1">Uncharacterized protein</fullName>
    </submittedName>
</protein>
<reference evidence="2" key="1">
    <citation type="submission" date="2022-10" db="EMBL/GenBank/DDBJ databases">
        <title>Genome assembly of Pristionchus species.</title>
        <authorList>
            <person name="Yoshida K."/>
            <person name="Sommer R.J."/>
        </authorList>
    </citation>
    <scope>NUCLEOTIDE SEQUENCE [LARGE SCALE GENOMIC DNA]</scope>
    <source>
        <strain evidence="2">RS5460</strain>
    </source>
</reference>
<comment type="caution">
    <text evidence="1">The sequence shown here is derived from an EMBL/GenBank/DDBJ whole genome shotgun (WGS) entry which is preliminary data.</text>
</comment>
<gene>
    <name evidence="1" type="ORF">PMAYCL1PPCAC_18559</name>
</gene>
<organism evidence="1 2">
    <name type="scientific">Pristionchus mayeri</name>
    <dbReference type="NCBI Taxonomy" id="1317129"/>
    <lineage>
        <taxon>Eukaryota</taxon>
        <taxon>Metazoa</taxon>
        <taxon>Ecdysozoa</taxon>
        <taxon>Nematoda</taxon>
        <taxon>Chromadorea</taxon>
        <taxon>Rhabditida</taxon>
        <taxon>Rhabditina</taxon>
        <taxon>Diplogasteromorpha</taxon>
        <taxon>Diplogasteroidea</taxon>
        <taxon>Neodiplogasteridae</taxon>
        <taxon>Pristionchus</taxon>
    </lineage>
</organism>
<proteinExistence type="predicted"/>
<dbReference type="Proteomes" id="UP001328107">
    <property type="component" value="Unassembled WGS sequence"/>
</dbReference>
<keyword evidence="2" id="KW-1185">Reference proteome</keyword>
<name>A0AAN5CPT4_9BILA</name>
<evidence type="ECO:0000313" key="1">
    <source>
        <dbReference type="EMBL" id="GMR48364.1"/>
    </source>
</evidence>
<evidence type="ECO:0000313" key="2">
    <source>
        <dbReference type="Proteomes" id="UP001328107"/>
    </source>
</evidence>
<dbReference type="AlphaFoldDB" id="A0AAN5CPT4"/>
<dbReference type="EMBL" id="BTRK01000004">
    <property type="protein sequence ID" value="GMR48364.1"/>
    <property type="molecule type" value="Genomic_DNA"/>
</dbReference>
<feature type="non-terminal residue" evidence="1">
    <location>
        <position position="1"/>
    </location>
</feature>